<dbReference type="EMBL" id="CQQC01001541">
    <property type="protein sequence ID" value="CNW03986.1"/>
    <property type="molecule type" value="Genomic_DNA"/>
</dbReference>
<evidence type="ECO:0000313" key="5">
    <source>
        <dbReference type="EMBL" id="CKR82247.1"/>
    </source>
</evidence>
<evidence type="ECO:0000313" key="10">
    <source>
        <dbReference type="EMBL" id="COW08564.1"/>
    </source>
</evidence>
<reference evidence="13 14" key="2">
    <citation type="submission" date="2015-03" db="EMBL/GenBank/DDBJ databases">
        <authorList>
            <consortium name="Pathogen Informatics"/>
        </authorList>
    </citation>
    <scope>NUCLEOTIDE SEQUENCE [LARGE SCALE GENOMIC DNA]</scope>
    <source>
        <strain evidence="5 22">Bir 172</strain>
        <strain evidence="6 24">Bir 185</strain>
        <strain evidence="4 23">Bir 187</strain>
        <strain evidence="3 18">C09601061</strain>
        <strain evidence="7 15">D00501624</strain>
        <strain evidence="8 17">G09801536</strain>
        <strain evidence="1 20">G09901357</strain>
        <strain evidence="2 19">H09601792</strain>
        <strain evidence="13">K00500041</strain>
        <strain evidence="9 16">M09401471</strain>
        <strain evidence="14">N09902308</strain>
        <strain evidence="11 21">P00601463</strain>
    </source>
</reference>
<protein>
    <submittedName>
        <fullName evidence="10">Uncharacterized protein</fullName>
    </submittedName>
</protein>
<dbReference type="Proteomes" id="UP000046680">
    <property type="component" value="Unassembled WGS sequence"/>
</dbReference>
<evidence type="ECO:0000313" key="22">
    <source>
        <dbReference type="Proteomes" id="UP000048948"/>
    </source>
</evidence>
<evidence type="ECO:0000313" key="11">
    <source>
        <dbReference type="EMBL" id="COW58186.1"/>
    </source>
</evidence>
<name>A0A0U0SLB0_MYCTX</name>
<dbReference type="Proteomes" id="UP000045842">
    <property type="component" value="Unassembled WGS sequence"/>
</dbReference>
<evidence type="ECO:0000313" key="19">
    <source>
        <dbReference type="Proteomes" id="UP000046947"/>
    </source>
</evidence>
<dbReference type="EMBL" id="CNGE01000085">
    <property type="protein sequence ID" value="CKR82247.1"/>
    <property type="molecule type" value="Genomic_DNA"/>
</dbReference>
<dbReference type="EMBL" id="CFOE01000103">
    <property type="protein sequence ID" value="CFE38763.1"/>
    <property type="molecule type" value="Genomic_DNA"/>
</dbReference>
<evidence type="ECO:0000313" key="23">
    <source>
        <dbReference type="Proteomes" id="UP000049023"/>
    </source>
</evidence>
<evidence type="ECO:0000313" key="4">
    <source>
        <dbReference type="EMBL" id="CKR28306.1"/>
    </source>
</evidence>
<proteinExistence type="predicted"/>
<dbReference type="Proteomes" id="UP000048948">
    <property type="component" value="Unassembled WGS sequence"/>
</dbReference>
<dbReference type="EMBL" id="CSAE01000316">
    <property type="protein sequence ID" value="COW08564.1"/>
    <property type="molecule type" value="Genomic_DNA"/>
</dbReference>
<gene>
    <name evidence="3" type="ORF">ERS007657_01269</name>
    <name evidence="7" type="ORF">ERS007661_03460</name>
    <name evidence="8" type="ORF">ERS007679_01078</name>
    <name evidence="1" type="ORF">ERS007681_01134</name>
    <name evidence="2" type="ORF">ERS007688_01751</name>
    <name evidence="10" type="ORF">ERS007703_02718</name>
    <name evidence="9" type="ORF">ERS007720_01174</name>
    <name evidence="12" type="ORF">ERS007739_00177</name>
    <name evidence="11" type="ORF">ERS007741_02745</name>
    <name evidence="5" type="ORF">ERS027646_00745</name>
    <name evidence="6" type="ORF">ERS027659_03244</name>
    <name evidence="4" type="ORF">ERS027661_00936</name>
</gene>
<dbReference type="Proteomes" id="UP000048289">
    <property type="component" value="Unassembled WGS sequence"/>
</dbReference>
<dbReference type="EMBL" id="CSAJ01000108">
    <property type="protein sequence ID" value="COV90969.1"/>
    <property type="molecule type" value="Genomic_DNA"/>
</dbReference>
<evidence type="ECO:0000313" key="8">
    <source>
        <dbReference type="EMBL" id="COV11685.1"/>
    </source>
</evidence>
<dbReference type="Proteomes" id="UP000044938">
    <property type="component" value="Unassembled WGS sequence"/>
</dbReference>
<evidence type="ECO:0000313" key="24">
    <source>
        <dbReference type="Proteomes" id="UP000050164"/>
    </source>
</evidence>
<dbReference type="Proteomes" id="UP000049023">
    <property type="component" value="Unassembled WGS sequence"/>
</dbReference>
<dbReference type="EMBL" id="CNFT01000907">
    <property type="protein sequence ID" value="CKS54097.1"/>
    <property type="molecule type" value="Genomic_DNA"/>
</dbReference>
<evidence type="ECO:0000313" key="9">
    <source>
        <dbReference type="EMBL" id="COV90969.1"/>
    </source>
</evidence>
<evidence type="ECO:0000313" key="16">
    <source>
        <dbReference type="Proteomes" id="UP000044938"/>
    </source>
</evidence>
<evidence type="ECO:0000313" key="2">
    <source>
        <dbReference type="EMBL" id="CFE50597.1"/>
    </source>
</evidence>
<dbReference type="Proteomes" id="UP000039021">
    <property type="component" value="Unassembled WGS sequence"/>
</dbReference>
<evidence type="ECO:0000313" key="12">
    <source>
        <dbReference type="EMBL" id="COW84056.1"/>
    </source>
</evidence>
<dbReference type="EMBL" id="CGCX01000370">
    <property type="protein sequence ID" value="CFR74313.1"/>
    <property type="molecule type" value="Genomic_DNA"/>
</dbReference>
<evidence type="ECO:0000313" key="6">
    <source>
        <dbReference type="EMBL" id="CKS54097.1"/>
    </source>
</evidence>
<dbReference type="Proteomes" id="UP000050164">
    <property type="component" value="Unassembled WGS sequence"/>
</dbReference>
<evidence type="ECO:0000313" key="18">
    <source>
        <dbReference type="Proteomes" id="UP000046680"/>
    </source>
</evidence>
<dbReference type="Proteomes" id="UP000046947">
    <property type="component" value="Unassembled WGS sequence"/>
</dbReference>
<evidence type="ECO:0000313" key="7">
    <source>
        <dbReference type="EMBL" id="CNW03986.1"/>
    </source>
</evidence>
<evidence type="ECO:0000313" key="20">
    <source>
        <dbReference type="Proteomes" id="UP000048289"/>
    </source>
</evidence>
<dbReference type="EMBL" id="CSAD01000105">
    <property type="protein sequence ID" value="COV11685.1"/>
    <property type="molecule type" value="Genomic_DNA"/>
</dbReference>
<dbReference type="EMBL" id="CFOH01000244">
    <property type="protein sequence ID" value="CFE50597.1"/>
    <property type="molecule type" value="Genomic_DNA"/>
</dbReference>
<dbReference type="EMBL" id="CNFU01000138">
    <property type="protein sequence ID" value="CKR28306.1"/>
    <property type="molecule type" value="Genomic_DNA"/>
</dbReference>
<dbReference type="EMBL" id="CHKL01000345">
    <property type="protein sequence ID" value="COW58186.1"/>
    <property type="molecule type" value="Genomic_DNA"/>
</dbReference>
<reference evidence="12" key="3">
    <citation type="submission" date="2015-03" db="EMBL/GenBank/DDBJ databases">
        <authorList>
            <consortium name="Pathogen Informatics"/>
            <person name="Murphy D."/>
        </authorList>
    </citation>
    <scope>NUCLEOTIDE SEQUENCE</scope>
    <source>
        <strain evidence="12">N09902308</strain>
    </source>
</reference>
<dbReference type="Proteomes" id="UP000039217">
    <property type="component" value="Unassembled WGS sequence"/>
</dbReference>
<evidence type="ECO:0000313" key="1">
    <source>
        <dbReference type="EMBL" id="CFE38763.1"/>
    </source>
</evidence>
<sequence>MPTLRVPWFAKPRLRTMVPVLSRSRPAILVLMLARPELKAGVARSDVLVL</sequence>
<evidence type="ECO:0000313" key="17">
    <source>
        <dbReference type="Proteomes" id="UP000045842"/>
    </source>
</evidence>
<evidence type="ECO:0000313" key="3">
    <source>
        <dbReference type="EMBL" id="CFR74313.1"/>
    </source>
</evidence>
<evidence type="ECO:0000313" key="14">
    <source>
        <dbReference type="Proteomes" id="UP000039021"/>
    </source>
</evidence>
<evidence type="ECO:0000313" key="21">
    <source>
        <dbReference type="Proteomes" id="UP000048600"/>
    </source>
</evidence>
<evidence type="ECO:0000313" key="15">
    <source>
        <dbReference type="Proteomes" id="UP000039217"/>
    </source>
</evidence>
<dbReference type="Proteomes" id="UP000048600">
    <property type="component" value="Unassembled WGS sequence"/>
</dbReference>
<dbReference type="AlphaFoldDB" id="A0A0U0SLB0"/>
<dbReference type="Proteomes" id="UP000038802">
    <property type="component" value="Unassembled WGS sequence"/>
</dbReference>
<reference evidence="10" key="1">
    <citation type="submission" date="2015-03" db="EMBL/GenBank/DDBJ databases">
        <authorList>
            <person name="Murphy D."/>
        </authorList>
    </citation>
    <scope>NUCLEOTIDE SEQUENCE [LARGE SCALE GENOMIC DNA]</scope>
    <source>
        <strain evidence="10">K00500041</strain>
    </source>
</reference>
<organism evidence="10 13">
    <name type="scientific">Mycobacterium tuberculosis</name>
    <dbReference type="NCBI Taxonomy" id="1773"/>
    <lineage>
        <taxon>Bacteria</taxon>
        <taxon>Bacillati</taxon>
        <taxon>Actinomycetota</taxon>
        <taxon>Actinomycetes</taxon>
        <taxon>Mycobacteriales</taxon>
        <taxon>Mycobacteriaceae</taxon>
        <taxon>Mycobacterium</taxon>
        <taxon>Mycobacterium tuberculosis complex</taxon>
    </lineage>
</organism>
<accession>A0A0U0SLB0</accession>
<dbReference type="EMBL" id="CSBK01000043">
    <property type="protein sequence ID" value="COW84056.1"/>
    <property type="molecule type" value="Genomic_DNA"/>
</dbReference>
<evidence type="ECO:0000313" key="13">
    <source>
        <dbReference type="Proteomes" id="UP000038802"/>
    </source>
</evidence>